<feature type="region of interest" description="Disordered" evidence="3">
    <location>
        <begin position="187"/>
        <end position="477"/>
    </location>
</feature>
<evidence type="ECO:0000256" key="3">
    <source>
        <dbReference type="SAM" id="MobiDB-lite"/>
    </source>
</evidence>
<feature type="region of interest" description="Disordered" evidence="3">
    <location>
        <begin position="493"/>
        <end position="576"/>
    </location>
</feature>
<feature type="compositionally biased region" description="Polar residues" evidence="3">
    <location>
        <begin position="229"/>
        <end position="241"/>
    </location>
</feature>
<feature type="compositionally biased region" description="Low complexity" evidence="3">
    <location>
        <begin position="532"/>
        <end position="544"/>
    </location>
</feature>
<feature type="compositionally biased region" description="Polar residues" evidence="3">
    <location>
        <begin position="406"/>
        <end position="421"/>
    </location>
</feature>
<feature type="compositionally biased region" description="Polar residues" evidence="3">
    <location>
        <begin position="285"/>
        <end position="295"/>
    </location>
</feature>
<dbReference type="Proteomes" id="UP001492380">
    <property type="component" value="Unassembled WGS sequence"/>
</dbReference>
<proteinExistence type="predicted"/>
<feature type="region of interest" description="Disordered" evidence="3">
    <location>
        <begin position="91"/>
        <end position="136"/>
    </location>
</feature>
<dbReference type="PROSITE" id="PS50002">
    <property type="entry name" value="SH3"/>
    <property type="match status" value="1"/>
</dbReference>
<dbReference type="SUPFAM" id="SSF50044">
    <property type="entry name" value="SH3-domain"/>
    <property type="match status" value="1"/>
</dbReference>
<reference evidence="5 6" key="1">
    <citation type="submission" date="2024-04" db="EMBL/GenBank/DDBJ databases">
        <title>Phyllosticta paracitricarpa is synonymous to the EU quarantine fungus P. citricarpa based on phylogenomic analyses.</title>
        <authorList>
            <consortium name="Lawrence Berkeley National Laboratory"/>
            <person name="Van Ingen-Buijs V.A."/>
            <person name="Van Westerhoven A.C."/>
            <person name="Haridas S."/>
            <person name="Skiadas P."/>
            <person name="Martin F."/>
            <person name="Groenewald J.Z."/>
            <person name="Crous P.W."/>
            <person name="Seidl M.F."/>
        </authorList>
    </citation>
    <scope>NUCLEOTIDE SEQUENCE [LARGE SCALE GENOMIC DNA]</scope>
    <source>
        <strain evidence="5 6">CBS 123374</strain>
    </source>
</reference>
<dbReference type="InterPro" id="IPR001452">
    <property type="entry name" value="SH3_domain"/>
</dbReference>
<evidence type="ECO:0000259" key="4">
    <source>
        <dbReference type="PROSITE" id="PS50002"/>
    </source>
</evidence>
<evidence type="ECO:0000256" key="2">
    <source>
        <dbReference type="PROSITE-ProRule" id="PRU00192"/>
    </source>
</evidence>
<dbReference type="SMART" id="SM00326">
    <property type="entry name" value="SH3"/>
    <property type="match status" value="1"/>
</dbReference>
<feature type="domain" description="SH3" evidence="4">
    <location>
        <begin position="25"/>
        <end position="94"/>
    </location>
</feature>
<dbReference type="CDD" id="cd00174">
    <property type="entry name" value="SH3"/>
    <property type="match status" value="1"/>
</dbReference>
<evidence type="ECO:0000313" key="6">
    <source>
        <dbReference type="Proteomes" id="UP001492380"/>
    </source>
</evidence>
<feature type="compositionally biased region" description="Low complexity" evidence="3">
    <location>
        <begin position="357"/>
        <end position="367"/>
    </location>
</feature>
<dbReference type="EMBL" id="JBBWRZ010000008">
    <property type="protein sequence ID" value="KAK8230784.1"/>
    <property type="molecule type" value="Genomic_DNA"/>
</dbReference>
<feature type="compositionally biased region" description="Polar residues" evidence="3">
    <location>
        <begin position="321"/>
        <end position="338"/>
    </location>
</feature>
<evidence type="ECO:0000313" key="5">
    <source>
        <dbReference type="EMBL" id="KAK8230784.1"/>
    </source>
</evidence>
<feature type="compositionally biased region" description="Low complexity" evidence="3">
    <location>
        <begin position="194"/>
        <end position="214"/>
    </location>
</feature>
<feature type="compositionally biased region" description="Low complexity" evidence="3">
    <location>
        <begin position="461"/>
        <end position="477"/>
    </location>
</feature>
<keyword evidence="6" id="KW-1185">Reference proteome</keyword>
<sequence length="600" mass="64459">MSSTTVAPSLDQEAPVLHQERPVPLVALRFKARFAYHTGLPSGLSVRSGELVLVRRQFDDGKGVIRQGKGWYLAENNDGALGYIPSAYLDEDVLGPPPPPPTSSSDGDSTRARRSISPISTPPRSPPPAEPARIVPPRRERPRCCVNLSKNRGQCSKYRRPYALTCGTHRNKDDAVRAALTTHSEETQELVDAGGHSSKTSGSSEGTKAHRPTPFQLPTPPQTKFDLPTRSQFTFSPSPTKGTDEPDENANTSTPGTAGGQDANGLKKGYGIDFSDESEGDDVLPQSSRQESPSNGRGKAWVGVRNPGGHFEKVVLEPASKPNQQSAAPASENDSNTLRPRRPIATPRRLRKPAADSGTSGKTTSTSCQTDTHPPRQARFSKPPSPYVEDEADEEDKRPRTAVEPTISNETRSTPQTSETILPSPPKTPSPPSTTTKSTQTAAADMDTSFSRSKDADIADTGSEWESSSSSDFETSVSTLHSWNWRLIARQGNFEIRSPTPSPSPASKRTPNRARRQRSTTGSPAPPPPSPMLAASLAQMKAAATVTPAEATSGEDGEQMKKKWSPPRFAGRAGDPRTTELALRLGRLGFAADKGKAREG</sequence>
<dbReference type="Gene3D" id="2.30.30.40">
    <property type="entry name" value="SH3 Domains"/>
    <property type="match status" value="1"/>
</dbReference>
<protein>
    <recommendedName>
        <fullName evidence="4">SH3 domain-containing protein</fullName>
    </recommendedName>
</protein>
<feature type="compositionally biased region" description="Pro residues" evidence="3">
    <location>
        <begin position="120"/>
        <end position="130"/>
    </location>
</feature>
<keyword evidence="1 2" id="KW-0728">SH3 domain</keyword>
<accession>A0ABR1YIU5</accession>
<gene>
    <name evidence="5" type="ORF">HDK90DRAFT_527024</name>
</gene>
<name>A0ABR1YIU5_9PEZI</name>
<evidence type="ECO:0000256" key="1">
    <source>
        <dbReference type="ARBA" id="ARBA00022443"/>
    </source>
</evidence>
<dbReference type="InterPro" id="IPR036028">
    <property type="entry name" value="SH3-like_dom_sf"/>
</dbReference>
<comment type="caution">
    <text evidence="5">The sequence shown here is derived from an EMBL/GenBank/DDBJ whole genome shotgun (WGS) entry which is preliminary data.</text>
</comment>
<feature type="compositionally biased region" description="Pro residues" evidence="3">
    <location>
        <begin position="423"/>
        <end position="432"/>
    </location>
</feature>
<organism evidence="5 6">
    <name type="scientific">Phyllosticta capitalensis</name>
    <dbReference type="NCBI Taxonomy" id="121624"/>
    <lineage>
        <taxon>Eukaryota</taxon>
        <taxon>Fungi</taxon>
        <taxon>Dikarya</taxon>
        <taxon>Ascomycota</taxon>
        <taxon>Pezizomycotina</taxon>
        <taxon>Dothideomycetes</taxon>
        <taxon>Dothideomycetes incertae sedis</taxon>
        <taxon>Botryosphaeriales</taxon>
        <taxon>Phyllostictaceae</taxon>
        <taxon>Phyllosticta</taxon>
    </lineage>
</organism>